<reference evidence="2 3" key="2">
    <citation type="submission" date="2016-12" db="EMBL/GenBank/DDBJ databases">
        <title>Draft Genome Sequence of Cystobacter ferrugineus Strain Cbfe23.</title>
        <authorList>
            <person name="Akbar S."/>
            <person name="Dowd S.E."/>
            <person name="Stevens D.C."/>
        </authorList>
    </citation>
    <scope>NUCLEOTIDE SEQUENCE [LARGE SCALE GENOMIC DNA]</scope>
    <source>
        <strain evidence="2 3">Cbfe23</strain>
    </source>
</reference>
<dbReference type="EMBL" id="MPIN01000001">
    <property type="protein sequence ID" value="OJH41963.1"/>
    <property type="molecule type" value="Genomic_DNA"/>
</dbReference>
<dbReference type="STRING" id="83449.BON30_01680"/>
<dbReference type="NCBIfam" id="NF033545">
    <property type="entry name" value="transpos_IS630"/>
    <property type="match status" value="1"/>
</dbReference>
<comment type="caution">
    <text evidence="2">The sequence shown here is derived from an EMBL/GenBank/DDBJ whole genome shotgun (WGS) entry which is preliminary data.</text>
</comment>
<sequence>MLLLDPRRLVFLDETGCHTSMTRTHGRAPRGERVVGYVPRNRGTGTTVLGALALDGIRALMTIEGATTGDVFEAFVEHMLVPKLNPGDIVVMDNVGAHKPEHILERIRAAGAHVLFLPPYSPDLNPIELLWNKLKELLKSMEARTLQALDDAIARAMDLITCEDIDGWFRHCGYKI</sequence>
<dbReference type="InterPro" id="IPR038717">
    <property type="entry name" value="Tc1-like_DDE_dom"/>
</dbReference>
<keyword evidence="3" id="KW-1185">Reference proteome</keyword>
<organism evidence="2 3">
    <name type="scientific">Cystobacter ferrugineus</name>
    <dbReference type="NCBI Taxonomy" id="83449"/>
    <lineage>
        <taxon>Bacteria</taxon>
        <taxon>Pseudomonadati</taxon>
        <taxon>Myxococcota</taxon>
        <taxon>Myxococcia</taxon>
        <taxon>Myxococcales</taxon>
        <taxon>Cystobacterineae</taxon>
        <taxon>Archangiaceae</taxon>
        <taxon>Cystobacter</taxon>
    </lineage>
</organism>
<dbReference type="Proteomes" id="UP000182229">
    <property type="component" value="Unassembled WGS sequence"/>
</dbReference>
<dbReference type="InterPro" id="IPR036397">
    <property type="entry name" value="RNaseH_sf"/>
</dbReference>
<protein>
    <recommendedName>
        <fullName evidence="1">Tc1-like transposase DDE domain-containing protein</fullName>
    </recommendedName>
</protein>
<proteinExistence type="predicted"/>
<evidence type="ECO:0000313" key="3">
    <source>
        <dbReference type="Proteomes" id="UP000182229"/>
    </source>
</evidence>
<dbReference type="AlphaFoldDB" id="A0A1L9BI74"/>
<feature type="domain" description="Tc1-like transposase DDE" evidence="1">
    <location>
        <begin position="8"/>
        <end position="149"/>
    </location>
</feature>
<name>A0A1L9BI74_9BACT</name>
<dbReference type="Gene3D" id="3.30.420.10">
    <property type="entry name" value="Ribonuclease H-like superfamily/Ribonuclease H"/>
    <property type="match status" value="1"/>
</dbReference>
<dbReference type="InterPro" id="IPR047655">
    <property type="entry name" value="Transpos_IS630-like"/>
</dbReference>
<evidence type="ECO:0000313" key="2">
    <source>
        <dbReference type="EMBL" id="OJH41963.1"/>
    </source>
</evidence>
<accession>A0A1L9BI74</accession>
<dbReference type="PANTHER" id="PTHR46564:SF1">
    <property type="entry name" value="TRANSPOSASE"/>
    <property type="match status" value="1"/>
</dbReference>
<reference evidence="3" key="1">
    <citation type="submission" date="2016-11" db="EMBL/GenBank/DDBJ databases">
        <authorList>
            <person name="Shukria A."/>
            <person name="Stevens D.C."/>
        </authorList>
    </citation>
    <scope>NUCLEOTIDE SEQUENCE [LARGE SCALE GENOMIC DNA]</scope>
    <source>
        <strain evidence="3">Cbfe23</strain>
    </source>
</reference>
<dbReference type="PANTHER" id="PTHR46564">
    <property type="entry name" value="TRANSPOSASE"/>
    <property type="match status" value="1"/>
</dbReference>
<dbReference type="GO" id="GO:0003676">
    <property type="term" value="F:nucleic acid binding"/>
    <property type="evidence" value="ECO:0007669"/>
    <property type="project" value="InterPro"/>
</dbReference>
<evidence type="ECO:0000259" key="1">
    <source>
        <dbReference type="Pfam" id="PF13358"/>
    </source>
</evidence>
<dbReference type="Pfam" id="PF13358">
    <property type="entry name" value="DDE_3"/>
    <property type="match status" value="1"/>
</dbReference>
<gene>
    <name evidence="2" type="ORF">BON30_01680</name>
</gene>